<reference evidence="10 11" key="1">
    <citation type="submission" date="2024-09" db="EMBL/GenBank/DDBJ databases">
        <authorList>
            <person name="Sun Q."/>
            <person name="Mori K."/>
        </authorList>
    </citation>
    <scope>NUCLEOTIDE SEQUENCE [LARGE SCALE GENOMIC DNA]</scope>
    <source>
        <strain evidence="10 11">JCM 12520</strain>
    </source>
</reference>
<evidence type="ECO:0000313" key="11">
    <source>
        <dbReference type="Proteomes" id="UP001589619"/>
    </source>
</evidence>
<dbReference type="InterPro" id="IPR050445">
    <property type="entry name" value="Bact_polysacc_biosynth/exp"/>
</dbReference>
<gene>
    <name evidence="10" type="ORF">ACFFNY_35285</name>
</gene>
<comment type="similarity">
    <text evidence="1">Belongs to the CpsD/CapB family.</text>
</comment>
<keyword evidence="3 10" id="KW-0808">Transferase</keyword>
<name>A0ABV5W9M9_9BACL</name>
<evidence type="ECO:0000256" key="2">
    <source>
        <dbReference type="ARBA" id="ARBA00011903"/>
    </source>
</evidence>
<evidence type="ECO:0000256" key="1">
    <source>
        <dbReference type="ARBA" id="ARBA00007316"/>
    </source>
</evidence>
<dbReference type="RefSeq" id="WP_344904499.1">
    <property type="nucleotide sequence ID" value="NZ_BAAAYO010000002.1"/>
</dbReference>
<dbReference type="CDD" id="cd05387">
    <property type="entry name" value="BY-kinase"/>
    <property type="match status" value="1"/>
</dbReference>
<feature type="domain" description="AAA" evidence="9">
    <location>
        <begin position="42"/>
        <end position="202"/>
    </location>
</feature>
<keyword evidence="5 10" id="KW-0418">Kinase</keyword>
<organism evidence="10 11">
    <name type="scientific">Paenibacillus hodogayensis</name>
    <dbReference type="NCBI Taxonomy" id="279208"/>
    <lineage>
        <taxon>Bacteria</taxon>
        <taxon>Bacillati</taxon>
        <taxon>Bacillota</taxon>
        <taxon>Bacilli</taxon>
        <taxon>Bacillales</taxon>
        <taxon>Paenibacillaceae</taxon>
        <taxon>Paenibacillus</taxon>
    </lineage>
</organism>
<dbReference type="PANTHER" id="PTHR32309">
    <property type="entry name" value="TYROSINE-PROTEIN KINASE"/>
    <property type="match status" value="1"/>
</dbReference>
<evidence type="ECO:0000256" key="8">
    <source>
        <dbReference type="ARBA" id="ARBA00051245"/>
    </source>
</evidence>
<dbReference type="InterPro" id="IPR005702">
    <property type="entry name" value="Wzc-like_C"/>
</dbReference>
<keyword evidence="11" id="KW-1185">Reference proteome</keyword>
<proteinExistence type="inferred from homology"/>
<dbReference type="Gene3D" id="3.40.50.300">
    <property type="entry name" value="P-loop containing nucleotide triphosphate hydrolases"/>
    <property type="match status" value="1"/>
</dbReference>
<dbReference type="SUPFAM" id="SSF52540">
    <property type="entry name" value="P-loop containing nucleoside triphosphate hydrolases"/>
    <property type="match status" value="1"/>
</dbReference>
<dbReference type="GO" id="GO:0004715">
    <property type="term" value="F:non-membrane spanning protein tyrosine kinase activity"/>
    <property type="evidence" value="ECO:0007669"/>
    <property type="project" value="UniProtKB-EC"/>
</dbReference>
<dbReference type="PANTHER" id="PTHR32309:SF13">
    <property type="entry name" value="FERRIC ENTEROBACTIN TRANSPORT PROTEIN FEPE"/>
    <property type="match status" value="1"/>
</dbReference>
<dbReference type="InterPro" id="IPR027417">
    <property type="entry name" value="P-loop_NTPase"/>
</dbReference>
<evidence type="ECO:0000256" key="7">
    <source>
        <dbReference type="ARBA" id="ARBA00023137"/>
    </source>
</evidence>
<comment type="caution">
    <text evidence="10">The sequence shown here is derived from an EMBL/GenBank/DDBJ whole genome shotgun (WGS) entry which is preliminary data.</text>
</comment>
<protein>
    <recommendedName>
        <fullName evidence="2">non-specific protein-tyrosine kinase</fullName>
        <ecNumber evidence="2">2.7.10.2</ecNumber>
    </recommendedName>
</protein>
<comment type="catalytic activity">
    <reaction evidence="8">
        <text>L-tyrosyl-[protein] + ATP = O-phospho-L-tyrosyl-[protein] + ADP + H(+)</text>
        <dbReference type="Rhea" id="RHEA:10596"/>
        <dbReference type="Rhea" id="RHEA-COMP:10136"/>
        <dbReference type="Rhea" id="RHEA-COMP:20101"/>
        <dbReference type="ChEBI" id="CHEBI:15378"/>
        <dbReference type="ChEBI" id="CHEBI:30616"/>
        <dbReference type="ChEBI" id="CHEBI:46858"/>
        <dbReference type="ChEBI" id="CHEBI:61978"/>
        <dbReference type="ChEBI" id="CHEBI:456216"/>
        <dbReference type="EC" id="2.7.10.2"/>
    </reaction>
</comment>
<dbReference type="Proteomes" id="UP001589619">
    <property type="component" value="Unassembled WGS sequence"/>
</dbReference>
<evidence type="ECO:0000256" key="6">
    <source>
        <dbReference type="ARBA" id="ARBA00022840"/>
    </source>
</evidence>
<dbReference type="NCBIfam" id="TIGR01007">
    <property type="entry name" value="eps_fam"/>
    <property type="match status" value="1"/>
</dbReference>
<keyword evidence="7" id="KW-0829">Tyrosine-protein kinase</keyword>
<keyword evidence="6" id="KW-0067">ATP-binding</keyword>
<evidence type="ECO:0000313" key="10">
    <source>
        <dbReference type="EMBL" id="MFB9756861.1"/>
    </source>
</evidence>
<evidence type="ECO:0000259" key="9">
    <source>
        <dbReference type="Pfam" id="PF13614"/>
    </source>
</evidence>
<evidence type="ECO:0000256" key="4">
    <source>
        <dbReference type="ARBA" id="ARBA00022741"/>
    </source>
</evidence>
<dbReference type="Pfam" id="PF13614">
    <property type="entry name" value="AAA_31"/>
    <property type="match status" value="1"/>
</dbReference>
<dbReference type="EMBL" id="JBHMAG010000029">
    <property type="protein sequence ID" value="MFB9756861.1"/>
    <property type="molecule type" value="Genomic_DNA"/>
</dbReference>
<accession>A0ABV5W9M9</accession>
<sequence>MSVLTNKTAFVTQIKQISYVAESYRALRTNIQFSSVNRPIQTILVTSAQSSEGKTTTVTNLAIVYAQENKKVLLIDADMRKPTLHQIFVRPNIQGLSNLLANQIAIQEAVNDTHISNLSIMTSGPIPPNPSELLASIRMQTLIKELRGIYDVILFDSPPALQVTDTQLLAAQCDGVLLVVKSGKVKRDHVKKTISSLEYVKARILGVVLNNKRKKTKDSLYAQ</sequence>
<evidence type="ECO:0000256" key="5">
    <source>
        <dbReference type="ARBA" id="ARBA00022777"/>
    </source>
</evidence>
<dbReference type="InterPro" id="IPR025669">
    <property type="entry name" value="AAA_dom"/>
</dbReference>
<dbReference type="EC" id="2.7.10.2" evidence="2"/>
<keyword evidence="4" id="KW-0547">Nucleotide-binding</keyword>
<evidence type="ECO:0000256" key="3">
    <source>
        <dbReference type="ARBA" id="ARBA00022679"/>
    </source>
</evidence>